<keyword evidence="5" id="KW-1185">Reference proteome</keyword>
<dbReference type="PANTHER" id="PTHR48105">
    <property type="entry name" value="THIOREDOXIN REDUCTASE 1-RELATED-RELATED"/>
    <property type="match status" value="1"/>
</dbReference>
<dbReference type="InterPro" id="IPR023753">
    <property type="entry name" value="FAD/NAD-binding_dom"/>
</dbReference>
<reference evidence="4 5" key="1">
    <citation type="submission" date="2018-10" db="EMBL/GenBank/DDBJ databases">
        <title>Genomic Encyclopedia of Archaeal and Bacterial Type Strains, Phase II (KMG-II): from individual species to whole genera.</title>
        <authorList>
            <person name="Goeker M."/>
        </authorList>
    </citation>
    <scope>NUCLEOTIDE SEQUENCE [LARGE SCALE GENOMIC DNA]</scope>
    <source>
        <strain evidence="4 5">DSM 18602</strain>
    </source>
</reference>
<proteinExistence type="predicted"/>
<evidence type="ECO:0000256" key="2">
    <source>
        <dbReference type="ARBA" id="ARBA00023002"/>
    </source>
</evidence>
<dbReference type="Proteomes" id="UP000268007">
    <property type="component" value="Unassembled WGS sequence"/>
</dbReference>
<accession>A0A495IZ88</accession>
<dbReference type="InterPro" id="IPR036188">
    <property type="entry name" value="FAD/NAD-bd_sf"/>
</dbReference>
<dbReference type="PRINTS" id="PR00469">
    <property type="entry name" value="PNDRDTASEII"/>
</dbReference>
<dbReference type="Gene3D" id="3.50.50.60">
    <property type="entry name" value="FAD/NAD(P)-binding domain"/>
    <property type="match status" value="2"/>
</dbReference>
<keyword evidence="1" id="KW-0285">Flavoprotein</keyword>
<organism evidence="4 5">
    <name type="scientific">Mucilaginibacter gracilis</name>
    <dbReference type="NCBI Taxonomy" id="423350"/>
    <lineage>
        <taxon>Bacteria</taxon>
        <taxon>Pseudomonadati</taxon>
        <taxon>Bacteroidota</taxon>
        <taxon>Sphingobacteriia</taxon>
        <taxon>Sphingobacteriales</taxon>
        <taxon>Sphingobacteriaceae</taxon>
        <taxon>Mucilaginibacter</taxon>
    </lineage>
</organism>
<dbReference type="EMBL" id="RBKU01000001">
    <property type="protein sequence ID" value="RKR81872.1"/>
    <property type="molecule type" value="Genomic_DNA"/>
</dbReference>
<comment type="caution">
    <text evidence="4">The sequence shown here is derived from an EMBL/GenBank/DDBJ whole genome shotgun (WGS) entry which is preliminary data.</text>
</comment>
<protein>
    <submittedName>
        <fullName evidence="4">Thioredoxin reductase (NADPH)</fullName>
    </submittedName>
</protein>
<dbReference type="Pfam" id="PF07992">
    <property type="entry name" value="Pyr_redox_2"/>
    <property type="match status" value="1"/>
</dbReference>
<dbReference type="PRINTS" id="PR00368">
    <property type="entry name" value="FADPNR"/>
</dbReference>
<gene>
    <name evidence="4" type="ORF">BDD43_2033</name>
</gene>
<dbReference type="AlphaFoldDB" id="A0A495IZ88"/>
<evidence type="ECO:0000256" key="1">
    <source>
        <dbReference type="ARBA" id="ARBA00022630"/>
    </source>
</evidence>
<feature type="domain" description="FAD/NAD(P)-binding" evidence="3">
    <location>
        <begin position="95"/>
        <end position="406"/>
    </location>
</feature>
<dbReference type="GO" id="GO:0016491">
    <property type="term" value="F:oxidoreductase activity"/>
    <property type="evidence" value="ECO:0007669"/>
    <property type="project" value="UniProtKB-KW"/>
</dbReference>
<evidence type="ECO:0000259" key="3">
    <source>
        <dbReference type="Pfam" id="PF07992"/>
    </source>
</evidence>
<name>A0A495IZ88_9SPHI</name>
<sequence>METTKAVLNTVKVYGTMESGEAYIIRDFLKRSVATFDWIPVPDINTLQHLVKEPLPDYVNLPVVELPGGKLLFDPSIESIALNLGWITKPKHKEYDVSIFGAGPAGLSAAVYAASEGLRTVLVEREAIGGQAGTSSLIENYLGFPNGLSGAELAERARQQAVKFGAEILLMRSGVNASFIDSKLHVDLVDGSKIIAKANISATGVAYSRLNLPQEDHYLDKGIYYGAGSSEVLLCTNEHVFIVGGGNSAGQAALNFCKYAKKVTMVIRRSDLASTLSFYLLNRIKNKKNIEVLFNSTITALSGDNTLKEISVTDNLNQTVAVYSTRFVFVCIGGKPNTAWAKDTPIVRDEAGYLVTGTDLHEPSFKSKWSNSFTPAFLETSVPGCFAAGDVRHNSIKRVASAVGEGAMAVTFVYRYLTKNY</sequence>
<evidence type="ECO:0000313" key="4">
    <source>
        <dbReference type="EMBL" id="RKR81872.1"/>
    </source>
</evidence>
<evidence type="ECO:0000313" key="5">
    <source>
        <dbReference type="Proteomes" id="UP000268007"/>
    </source>
</evidence>
<dbReference type="SUPFAM" id="SSF51905">
    <property type="entry name" value="FAD/NAD(P)-binding domain"/>
    <property type="match status" value="1"/>
</dbReference>
<dbReference type="InterPro" id="IPR050097">
    <property type="entry name" value="Ferredoxin-NADP_redctase_2"/>
</dbReference>
<dbReference type="OrthoDB" id="109585at2"/>
<dbReference type="RefSeq" id="WP_121197532.1">
    <property type="nucleotide sequence ID" value="NZ_RBKU01000001.1"/>
</dbReference>
<keyword evidence="2" id="KW-0560">Oxidoreductase</keyword>